<reference evidence="1 2" key="1">
    <citation type="submission" date="2020-02" db="EMBL/GenBank/DDBJ databases">
        <authorList>
            <person name="Kim M.K."/>
        </authorList>
    </citation>
    <scope>NUCLEOTIDE SEQUENCE [LARGE SCALE GENOMIC DNA]</scope>
    <source>
        <strain evidence="1 2">BT327</strain>
    </source>
</reference>
<gene>
    <name evidence="1" type="ORF">GXP69_05755</name>
</gene>
<evidence type="ECO:0000313" key="1">
    <source>
        <dbReference type="EMBL" id="NEM97190.1"/>
    </source>
</evidence>
<organism evidence="1 2">
    <name type="scientific">Pontibacter burrus</name>
    <dbReference type="NCBI Taxonomy" id="2704466"/>
    <lineage>
        <taxon>Bacteria</taxon>
        <taxon>Pseudomonadati</taxon>
        <taxon>Bacteroidota</taxon>
        <taxon>Cytophagia</taxon>
        <taxon>Cytophagales</taxon>
        <taxon>Hymenobacteraceae</taxon>
        <taxon>Pontibacter</taxon>
    </lineage>
</organism>
<dbReference type="AlphaFoldDB" id="A0A6B3LUK7"/>
<name>A0A6B3LUK7_9BACT</name>
<keyword evidence="2" id="KW-1185">Reference proteome</keyword>
<accession>A0A6B3LUK7</accession>
<protein>
    <submittedName>
        <fullName evidence="1">Uncharacterized protein</fullName>
    </submittedName>
</protein>
<comment type="caution">
    <text evidence="1">The sequence shown here is derived from an EMBL/GenBank/DDBJ whole genome shotgun (WGS) entry which is preliminary data.</text>
</comment>
<proteinExistence type="predicted"/>
<dbReference type="Proteomes" id="UP000474777">
    <property type="component" value="Unassembled WGS sequence"/>
</dbReference>
<sequence length="533" mass="60790">MATKVLDKNEARLPFFGDKMSFVIGLDPLGLQNPSAQAYSYLLPGLNNVTGRIRNYSFYCWLLAEYAKRIKSSDPKEQKAFIRKAEYIIALIAAKSEILGISGSLYATHRLNENLAEFNLNTGTYNADGSTVGTYWQYDSGVFGQYYIGSLRQIGLIEEPINDKGQPMGIYRRTAKRENQKVSGEELATAFDKNISAPNKQLFFNCLEKGTIDHDQLIDLTPDFNMAQIRPDTEEAQLLLMLLLDVDEPLTVKEPPESMRNETLLHVLRFSKNHNKPVGSRLFTMYAYEVKGRHENATDACLSGWYYYQFNEYWQFSCTAIFNGLLDFLDELAGPGWKPVHELIQQASDTIIEILVNEGMQEATSATISSINTSAILPESELYSEIEAFQGIERVILGFLLIWKMHDENKENLIWLKDYTKKREIGGGNDVLSFYLGYDRYKNFSIKSFLDDFLLKRIIQRHQKVAYHKMGNGSQSTQKFIIEENYIRKIGNFGPGFTGPRVGNLIAFLQDLHLLDSSRQLTEYGELVLIENN</sequence>
<dbReference type="EMBL" id="JAAGWD010000002">
    <property type="protein sequence ID" value="NEM97190.1"/>
    <property type="molecule type" value="Genomic_DNA"/>
</dbReference>
<evidence type="ECO:0000313" key="2">
    <source>
        <dbReference type="Proteomes" id="UP000474777"/>
    </source>
</evidence>
<dbReference type="RefSeq" id="WP_163913352.1">
    <property type="nucleotide sequence ID" value="NZ_JAAGWD010000002.1"/>
</dbReference>